<dbReference type="GO" id="GO:0006139">
    <property type="term" value="P:nucleobase-containing compound metabolic process"/>
    <property type="evidence" value="ECO:0007669"/>
    <property type="project" value="UniProtKB-ARBA"/>
</dbReference>
<dbReference type="Pfam" id="PF00875">
    <property type="entry name" value="DNA_photolyase"/>
    <property type="match status" value="1"/>
</dbReference>
<keyword evidence="2 5" id="KW-0285">Flavoprotein</keyword>
<evidence type="ECO:0000256" key="1">
    <source>
        <dbReference type="ARBA" id="ARBA00001932"/>
    </source>
</evidence>
<dbReference type="Gene3D" id="3.40.50.620">
    <property type="entry name" value="HUPs"/>
    <property type="match status" value="1"/>
</dbReference>
<organism evidence="9 10">
    <name type="scientific">Chryseobacterium pennipullorum</name>
    <dbReference type="NCBI Taxonomy" id="2258963"/>
    <lineage>
        <taxon>Bacteria</taxon>
        <taxon>Pseudomonadati</taxon>
        <taxon>Bacteroidota</taxon>
        <taxon>Flavobacteriia</taxon>
        <taxon>Flavobacteriales</taxon>
        <taxon>Weeksellaceae</taxon>
        <taxon>Chryseobacterium group</taxon>
        <taxon>Chryseobacterium</taxon>
    </lineage>
</organism>
<comment type="cofactor">
    <cofactor evidence="1">
        <name>(6R)-5,10-methylene-5,6,7,8-tetrahydrofolate</name>
        <dbReference type="ChEBI" id="CHEBI:15636"/>
    </cofactor>
</comment>
<keyword evidence="3 5" id="KW-0274">FAD</keyword>
<evidence type="ECO:0000256" key="5">
    <source>
        <dbReference type="PIRSR" id="PIRSR602081-1"/>
    </source>
</evidence>
<evidence type="ECO:0000256" key="6">
    <source>
        <dbReference type="PIRSR" id="PIRSR602081-2"/>
    </source>
</evidence>
<dbReference type="OrthoDB" id="9772484at2"/>
<sequence>MNKINIFWFRRDLRLEDNTGLQHALNSGLKVIPLFILDTDILDKLEDDYDRRVDYIHQALQDIHMELRSFRTGIHIHHGRPLEVFKKLVQDLEIDTVFCNRDYEPGAIRRDQEIHDFLQCHHIKFQQYKDQVIFEKSDIVKSDFSPYTVFTPYSKKWKEKLIKTEFKTVDLTHFAEFHGSSEIISLEEIGFKKTDMQFKKPKLNKALIESYHLYRDFPAMNCTTHLGIALRFGTLSVRACVDYALKHNETWLNELIWREFFMQILYHFPKVVTGCFKEKYENIVWRNNEKEFRVWCSGNTGYPIVDAGMRELNETGFMHNRVRMITASFLTKHLLIDWRWGEAYFASKLLDYDLAANNGNWQWAAGCGCDAAPYFRIFNPYEQAKKFDKESEYIRKWLPEDEQKLPIVEHREARERALKTYKEALA</sequence>
<reference evidence="9 10" key="1">
    <citation type="submission" date="2018-06" db="EMBL/GenBank/DDBJ databases">
        <title>Novel Chryseobacterium species.</title>
        <authorList>
            <person name="Newman J."/>
            <person name="Hugo C."/>
            <person name="Oosthuizen L."/>
            <person name="Charimba G."/>
        </authorList>
    </citation>
    <scope>NUCLEOTIDE SEQUENCE [LARGE SCALE GENOMIC DNA]</scope>
    <source>
        <strain evidence="9 10">7_F195</strain>
    </source>
</reference>
<evidence type="ECO:0000313" key="10">
    <source>
        <dbReference type="Proteomes" id="UP000256257"/>
    </source>
</evidence>
<dbReference type="InterPro" id="IPR036134">
    <property type="entry name" value="Crypto/Photolyase_FAD-like_sf"/>
</dbReference>
<dbReference type="GO" id="GO:0006950">
    <property type="term" value="P:response to stress"/>
    <property type="evidence" value="ECO:0007669"/>
    <property type="project" value="UniProtKB-ARBA"/>
</dbReference>
<evidence type="ECO:0000256" key="3">
    <source>
        <dbReference type="ARBA" id="ARBA00022827"/>
    </source>
</evidence>
<evidence type="ECO:0000313" key="9">
    <source>
        <dbReference type="EMBL" id="REC50203.1"/>
    </source>
</evidence>
<feature type="domain" description="Photolyase/cryptochrome alpha/beta" evidence="8">
    <location>
        <begin position="3"/>
        <end position="133"/>
    </location>
</feature>
<dbReference type="GO" id="GO:0071949">
    <property type="term" value="F:FAD binding"/>
    <property type="evidence" value="ECO:0007669"/>
    <property type="project" value="TreeGrafter"/>
</dbReference>
<dbReference type="EMBL" id="QNVV01000001">
    <property type="protein sequence ID" value="REC50203.1"/>
    <property type="molecule type" value="Genomic_DNA"/>
</dbReference>
<dbReference type="AlphaFoldDB" id="A0A3D9B9H7"/>
<feature type="binding site" evidence="5">
    <location>
        <position position="211"/>
    </location>
    <ligand>
        <name>FAD</name>
        <dbReference type="ChEBI" id="CHEBI:57692"/>
    </ligand>
</feature>
<dbReference type="InterPro" id="IPR005101">
    <property type="entry name" value="Cryptochr/Photolyase_FAD-bd"/>
</dbReference>
<dbReference type="PROSITE" id="PS00394">
    <property type="entry name" value="DNA_PHOTOLYASES_1_1"/>
    <property type="match status" value="1"/>
</dbReference>
<evidence type="ECO:0000256" key="4">
    <source>
        <dbReference type="ARBA" id="ARBA00022991"/>
    </source>
</evidence>
<comment type="cofactor">
    <cofactor evidence="5">
        <name>FAD</name>
        <dbReference type="ChEBI" id="CHEBI:57692"/>
    </cofactor>
    <text evidence="5">Binds 1 FAD per subunit.</text>
</comment>
<dbReference type="InterPro" id="IPR018394">
    <property type="entry name" value="DNA_photolyase_1_CS_C"/>
</dbReference>
<dbReference type="Pfam" id="PF03441">
    <property type="entry name" value="FAD_binding_7"/>
    <property type="match status" value="1"/>
</dbReference>
<dbReference type="SUPFAM" id="SSF48173">
    <property type="entry name" value="Cryptochrome/photolyase FAD-binding domain"/>
    <property type="match status" value="1"/>
</dbReference>
<protein>
    <submittedName>
        <fullName evidence="9">Deoxyribodipyrimidine photo-lyase</fullName>
    </submittedName>
</protein>
<comment type="caution">
    <text evidence="9">The sequence shown here is derived from an EMBL/GenBank/DDBJ whole genome shotgun (WGS) entry which is preliminary data.</text>
</comment>
<evidence type="ECO:0000256" key="7">
    <source>
        <dbReference type="RuleBase" id="RU004182"/>
    </source>
</evidence>
<feature type="site" description="Electron transfer via tryptophanyl radical" evidence="6">
    <location>
        <position position="338"/>
    </location>
</feature>
<gene>
    <name evidence="9" type="ORF">DRF67_01325</name>
</gene>
<feature type="binding site" evidence="5">
    <location>
        <position position="251"/>
    </location>
    <ligand>
        <name>FAD</name>
        <dbReference type="ChEBI" id="CHEBI:57692"/>
    </ligand>
</feature>
<dbReference type="InterPro" id="IPR036155">
    <property type="entry name" value="Crypto/Photolyase_N_sf"/>
</dbReference>
<dbReference type="InterPro" id="IPR014729">
    <property type="entry name" value="Rossmann-like_a/b/a_fold"/>
</dbReference>
<dbReference type="Gene3D" id="1.10.579.10">
    <property type="entry name" value="DNA Cyclobutane Dipyrimidine Photolyase, subunit A, domain 3"/>
    <property type="match status" value="1"/>
</dbReference>
<dbReference type="Proteomes" id="UP000256257">
    <property type="component" value="Unassembled WGS sequence"/>
</dbReference>
<evidence type="ECO:0000259" key="8">
    <source>
        <dbReference type="PROSITE" id="PS51645"/>
    </source>
</evidence>
<evidence type="ECO:0000256" key="2">
    <source>
        <dbReference type="ARBA" id="ARBA00022630"/>
    </source>
</evidence>
<dbReference type="InterPro" id="IPR002081">
    <property type="entry name" value="Cryptochrome/DNA_photolyase_1"/>
</dbReference>
<dbReference type="GO" id="GO:0003904">
    <property type="term" value="F:deoxyribodipyrimidine photo-lyase activity"/>
    <property type="evidence" value="ECO:0007669"/>
    <property type="project" value="TreeGrafter"/>
</dbReference>
<dbReference type="PROSITE" id="PS51645">
    <property type="entry name" value="PHR_CRY_ALPHA_BETA"/>
    <property type="match status" value="1"/>
</dbReference>
<feature type="site" description="Electron transfer via tryptophanyl radical" evidence="6">
    <location>
        <position position="361"/>
    </location>
</feature>
<dbReference type="RefSeq" id="WP_115926029.1">
    <property type="nucleotide sequence ID" value="NZ_QNVV01000001.1"/>
</dbReference>
<feature type="binding site" evidence="5">
    <location>
        <begin position="254"/>
        <end position="261"/>
    </location>
    <ligand>
        <name>FAD</name>
        <dbReference type="ChEBI" id="CHEBI:57692"/>
    </ligand>
</feature>
<accession>A0A3D9B9H7</accession>
<feature type="site" description="Electron transfer via tryptophanyl radical" evidence="6">
    <location>
        <position position="285"/>
    </location>
</feature>
<dbReference type="PRINTS" id="PR00147">
    <property type="entry name" value="DNAPHOTLYASE"/>
</dbReference>
<keyword evidence="4 7" id="KW-0157">Chromophore</keyword>
<name>A0A3D9B9H7_9FLAO</name>
<dbReference type="PROSITE" id="PS00691">
    <property type="entry name" value="DNA_PHOTOLYASES_1_2"/>
    <property type="match status" value="1"/>
</dbReference>
<dbReference type="InterPro" id="IPR006050">
    <property type="entry name" value="DNA_photolyase_N"/>
</dbReference>
<feature type="binding site" evidence="5">
    <location>
        <begin position="351"/>
        <end position="353"/>
    </location>
    <ligand>
        <name>FAD</name>
        <dbReference type="ChEBI" id="CHEBI:57692"/>
    </ligand>
</feature>
<dbReference type="Gene3D" id="1.25.40.80">
    <property type="match status" value="1"/>
</dbReference>
<proteinExistence type="inferred from homology"/>
<dbReference type="GO" id="GO:0009416">
    <property type="term" value="P:response to light stimulus"/>
    <property type="evidence" value="ECO:0007669"/>
    <property type="project" value="TreeGrafter"/>
</dbReference>
<dbReference type="PANTHER" id="PTHR11455">
    <property type="entry name" value="CRYPTOCHROME"/>
    <property type="match status" value="1"/>
</dbReference>
<dbReference type="PANTHER" id="PTHR11455:SF9">
    <property type="entry name" value="CRYPTOCHROME CIRCADIAN CLOCK 5 ISOFORM X1"/>
    <property type="match status" value="1"/>
</dbReference>
<keyword evidence="10" id="KW-1185">Reference proteome</keyword>
<keyword evidence="9" id="KW-0456">Lyase</keyword>
<dbReference type="SUPFAM" id="SSF52425">
    <property type="entry name" value="Cryptochrome/photolyase, N-terminal domain"/>
    <property type="match status" value="1"/>
</dbReference>
<dbReference type="GO" id="GO:0003677">
    <property type="term" value="F:DNA binding"/>
    <property type="evidence" value="ECO:0007669"/>
    <property type="project" value="TreeGrafter"/>
</dbReference>
<comment type="similarity">
    <text evidence="7">Belongs to the DNA photolyase family.</text>
</comment>